<name>A0ABN2ZRH2_9MICC</name>
<dbReference type="InterPro" id="IPR015943">
    <property type="entry name" value="WD40/YVTN_repeat-like_dom_sf"/>
</dbReference>
<accession>A0ABN2ZRH2</accession>
<dbReference type="RefSeq" id="WP_344368141.1">
    <property type="nucleotide sequence ID" value="NZ_BAAAQB010000043.1"/>
</dbReference>
<dbReference type="SUPFAM" id="SSF50939">
    <property type="entry name" value="Sialidases"/>
    <property type="match status" value="1"/>
</dbReference>
<comment type="caution">
    <text evidence="1">The sequence shown here is derived from an EMBL/GenBank/DDBJ whole genome shotgun (WGS) entry which is preliminary data.</text>
</comment>
<organism evidence="1 2">
    <name type="scientific">Arthrobacter humicola</name>
    <dbReference type="NCBI Taxonomy" id="409291"/>
    <lineage>
        <taxon>Bacteria</taxon>
        <taxon>Bacillati</taxon>
        <taxon>Actinomycetota</taxon>
        <taxon>Actinomycetes</taxon>
        <taxon>Micrococcales</taxon>
        <taxon>Micrococcaceae</taxon>
        <taxon>Arthrobacter</taxon>
    </lineage>
</organism>
<gene>
    <name evidence="1" type="ORF">GCM10009825_39760</name>
</gene>
<evidence type="ECO:0000313" key="2">
    <source>
        <dbReference type="Proteomes" id="UP001500102"/>
    </source>
</evidence>
<sequence length="283" mass="30752">MDGGPERVQSPGQVCFRLGLAVHDNIVLANEYGPKSGYTWSGGTEIIAEGKNARYTYLSLDYGRTWTTIFDLNAWLTAKGRSTKGHHLHGVAWDPYWDRIWLNFGDNMSGAGSNGVLYSDNLGATWQEAHYFSGTNGTQTVGILPLPRCVLLAGDVNPSGLHRINRTEGKIHTGQYTLDLAYDAPASLGMHLCQGISRIRRVGDDAPAFFGFCPDVASGYSFVIATFDGYTVTEVWRDKDARPAGQGIRNVLGPTLRGDLIVASNDGRVAGKWSQFKGSAPGY</sequence>
<dbReference type="Gene3D" id="2.130.10.10">
    <property type="entry name" value="YVTN repeat-like/Quinoprotein amine dehydrogenase"/>
    <property type="match status" value="1"/>
</dbReference>
<evidence type="ECO:0000313" key="1">
    <source>
        <dbReference type="EMBL" id="GAA2146346.1"/>
    </source>
</evidence>
<dbReference type="EMBL" id="BAAAQB010000043">
    <property type="protein sequence ID" value="GAA2146346.1"/>
    <property type="molecule type" value="Genomic_DNA"/>
</dbReference>
<keyword evidence="2" id="KW-1185">Reference proteome</keyword>
<dbReference type="InterPro" id="IPR036278">
    <property type="entry name" value="Sialidase_sf"/>
</dbReference>
<proteinExistence type="predicted"/>
<protein>
    <recommendedName>
        <fullName evidence="3">Exo-alpha-sialidase</fullName>
    </recommendedName>
</protein>
<evidence type="ECO:0008006" key="3">
    <source>
        <dbReference type="Google" id="ProtNLM"/>
    </source>
</evidence>
<dbReference type="Proteomes" id="UP001500102">
    <property type="component" value="Unassembled WGS sequence"/>
</dbReference>
<reference evidence="1 2" key="1">
    <citation type="journal article" date="2019" name="Int. J. Syst. Evol. Microbiol.">
        <title>The Global Catalogue of Microorganisms (GCM) 10K type strain sequencing project: providing services to taxonomists for standard genome sequencing and annotation.</title>
        <authorList>
            <consortium name="The Broad Institute Genomics Platform"/>
            <consortium name="The Broad Institute Genome Sequencing Center for Infectious Disease"/>
            <person name="Wu L."/>
            <person name="Ma J."/>
        </authorList>
    </citation>
    <scope>NUCLEOTIDE SEQUENCE [LARGE SCALE GENOMIC DNA]</scope>
    <source>
        <strain evidence="1 2">JCM 15921</strain>
    </source>
</reference>